<comment type="caution">
    <text evidence="1">The sequence shown here is derived from an EMBL/GenBank/DDBJ whole genome shotgun (WGS) entry which is preliminary data.</text>
</comment>
<dbReference type="RefSeq" id="WP_279527276.1">
    <property type="nucleotide sequence ID" value="NZ_CP122312.1"/>
</dbReference>
<protein>
    <submittedName>
        <fullName evidence="1">Uncharacterized protein</fullName>
    </submittedName>
</protein>
<proteinExistence type="predicted"/>
<organism evidence="1 2">
    <name type="scientific">Halospeciosus flavus</name>
    <dbReference type="NCBI Taxonomy" id="3032283"/>
    <lineage>
        <taxon>Archaea</taxon>
        <taxon>Methanobacteriati</taxon>
        <taxon>Methanobacteriota</taxon>
        <taxon>Stenosarchaea group</taxon>
        <taxon>Halobacteria</taxon>
        <taxon>Halobacteriales</taxon>
        <taxon>Halobacteriaceae</taxon>
        <taxon>Halospeciosus</taxon>
    </lineage>
</organism>
<dbReference type="InterPro" id="IPR055954">
    <property type="entry name" value="DUF7532"/>
</dbReference>
<sequence>MLFDQRVRAKLRDAGLDRDTIRQIEDEVAEEARDEADRIESFFDGVDTVYSDMDRTHSSEEFPEHTVDYVDLFTHSEDIRGYLRFDTWGVYVEGGRVLRDEESGEEPPLVELSLGPTVHDRVRFSTDREAL</sequence>
<dbReference type="EMBL" id="JBHTAR010000011">
    <property type="protein sequence ID" value="MFC7200496.1"/>
    <property type="molecule type" value="Genomic_DNA"/>
</dbReference>
<reference evidence="1 2" key="1">
    <citation type="journal article" date="2019" name="Int. J. Syst. Evol. Microbiol.">
        <title>The Global Catalogue of Microorganisms (GCM) 10K type strain sequencing project: providing services to taxonomists for standard genome sequencing and annotation.</title>
        <authorList>
            <consortium name="The Broad Institute Genomics Platform"/>
            <consortium name="The Broad Institute Genome Sequencing Center for Infectious Disease"/>
            <person name="Wu L."/>
            <person name="Ma J."/>
        </authorList>
    </citation>
    <scope>NUCLEOTIDE SEQUENCE [LARGE SCALE GENOMIC DNA]</scope>
    <source>
        <strain evidence="1 2">XZGYJ-43</strain>
    </source>
</reference>
<keyword evidence="2" id="KW-1185">Reference proteome</keyword>
<accession>A0ABD5Z5R2</accession>
<evidence type="ECO:0000313" key="1">
    <source>
        <dbReference type="EMBL" id="MFC7200496.1"/>
    </source>
</evidence>
<dbReference type="Proteomes" id="UP001596447">
    <property type="component" value="Unassembled WGS sequence"/>
</dbReference>
<name>A0ABD5Z5R2_9EURY</name>
<gene>
    <name evidence="1" type="ORF">ACFQJ9_13915</name>
</gene>
<dbReference type="Pfam" id="PF24376">
    <property type="entry name" value="DUF7532"/>
    <property type="match status" value="1"/>
</dbReference>
<evidence type="ECO:0000313" key="2">
    <source>
        <dbReference type="Proteomes" id="UP001596447"/>
    </source>
</evidence>
<dbReference type="AlphaFoldDB" id="A0ABD5Z5R2"/>